<protein>
    <submittedName>
        <fullName evidence="1">Kinase</fullName>
    </submittedName>
</protein>
<reference evidence="2" key="1">
    <citation type="journal article" date="2019" name="Int. J. Syst. Evol. Microbiol.">
        <title>The Global Catalogue of Microorganisms (GCM) 10K type strain sequencing project: providing services to taxonomists for standard genome sequencing and annotation.</title>
        <authorList>
            <consortium name="The Broad Institute Genomics Platform"/>
            <consortium name="The Broad Institute Genome Sequencing Center for Infectious Disease"/>
            <person name="Wu L."/>
            <person name="Ma J."/>
        </authorList>
    </citation>
    <scope>NUCLEOTIDE SEQUENCE [LARGE SCALE GENOMIC DNA]</scope>
    <source>
        <strain evidence="2">JCM 15421</strain>
    </source>
</reference>
<keyword evidence="1" id="KW-0418">Kinase</keyword>
<dbReference type="Proteomes" id="UP001501523">
    <property type="component" value="Unassembled WGS sequence"/>
</dbReference>
<keyword evidence="2" id="KW-1185">Reference proteome</keyword>
<dbReference type="GO" id="GO:0016301">
    <property type="term" value="F:kinase activity"/>
    <property type="evidence" value="ECO:0007669"/>
    <property type="project" value="UniProtKB-KW"/>
</dbReference>
<sequence>MLVGLSGLQGSGKSTFARQLAAAARRCGTPTEVLSLDDFYLGRRARMRLARDVHPLLATRGVPGTHDLALLTHTVADLAHANVRRPVPVPRFDKGRDTRLPPSRWRGVTTPPRLILLEGWCVGVPPQPGNRLASPLNALERNEDTDGRWRRWVNAQLADAYADLWRRFDRLILLEAPGFAVVTRWRDEQERALRARHAPQAMGTAALQRFLMHYERLSRHALRTLPACADLRLVLRRDRSVRTIVCAT</sequence>
<keyword evidence="1" id="KW-0808">Transferase</keyword>
<dbReference type="InterPro" id="IPR027417">
    <property type="entry name" value="P-loop_NTPase"/>
</dbReference>
<accession>A0ABP3TIZ1</accession>
<name>A0ABP3TIZ1_9GAMM</name>
<dbReference type="Gene3D" id="3.40.50.300">
    <property type="entry name" value="P-loop containing nucleotide triphosphate hydrolases"/>
    <property type="match status" value="1"/>
</dbReference>
<comment type="caution">
    <text evidence="1">The sequence shown here is derived from an EMBL/GenBank/DDBJ whole genome shotgun (WGS) entry which is preliminary data.</text>
</comment>
<dbReference type="SUPFAM" id="SSF52540">
    <property type="entry name" value="P-loop containing nucleoside triphosphate hydrolases"/>
    <property type="match status" value="1"/>
</dbReference>
<evidence type="ECO:0000313" key="1">
    <source>
        <dbReference type="EMBL" id="GAA0707761.1"/>
    </source>
</evidence>
<proteinExistence type="predicted"/>
<organism evidence="1 2">
    <name type="scientific">Dokdonella soli</name>
    <dbReference type="NCBI Taxonomy" id="529810"/>
    <lineage>
        <taxon>Bacteria</taxon>
        <taxon>Pseudomonadati</taxon>
        <taxon>Pseudomonadota</taxon>
        <taxon>Gammaproteobacteria</taxon>
        <taxon>Lysobacterales</taxon>
        <taxon>Rhodanobacteraceae</taxon>
        <taxon>Dokdonella</taxon>
    </lineage>
</organism>
<dbReference type="EMBL" id="BAAAEU010000003">
    <property type="protein sequence ID" value="GAA0707761.1"/>
    <property type="molecule type" value="Genomic_DNA"/>
</dbReference>
<gene>
    <name evidence="1" type="ORF">GCM10009105_06780</name>
</gene>
<evidence type="ECO:0000313" key="2">
    <source>
        <dbReference type="Proteomes" id="UP001501523"/>
    </source>
</evidence>